<feature type="domain" description="DUF3533" evidence="6">
    <location>
        <begin position="48"/>
        <end position="453"/>
    </location>
</feature>
<keyword evidence="3 5" id="KW-1133">Transmembrane helix</keyword>
<dbReference type="InterPro" id="IPR051328">
    <property type="entry name" value="T7SS_ABC-Transporter"/>
</dbReference>
<accession>A0A7S0V6K8</accession>
<evidence type="ECO:0000313" key="7">
    <source>
        <dbReference type="EMBL" id="CAD8778491.1"/>
    </source>
</evidence>
<feature type="transmembrane region" description="Helical" evidence="5">
    <location>
        <begin position="168"/>
        <end position="187"/>
    </location>
</feature>
<evidence type="ECO:0000256" key="1">
    <source>
        <dbReference type="ARBA" id="ARBA00004141"/>
    </source>
</evidence>
<protein>
    <recommendedName>
        <fullName evidence="6">DUF3533 domain-containing protein</fullName>
    </recommendedName>
</protein>
<feature type="transmembrane region" description="Helical" evidence="5">
    <location>
        <begin position="320"/>
        <end position="345"/>
    </location>
</feature>
<evidence type="ECO:0000256" key="4">
    <source>
        <dbReference type="ARBA" id="ARBA00023136"/>
    </source>
</evidence>
<keyword evidence="2 5" id="KW-0812">Transmembrane</keyword>
<sequence>MSSEQQQKTLNGGNESQIDAQCHQPTEKQPDPYPYFLFLSSKHIATLLFALFVVWAFPWLYAGVSWKPLDKVRRSEIWVLNCDVVPNASSLNPALAPYLAAAFPHPVGSSWLQSSVLNRSSSISAVNHFVSFTCPNVPSNSSLPCGSAEEELACVEYIDHLMKDDQKGWGLIYFASNFTTTIMSYIYGSGISPHGQTVEMQYHYVSGRDYPAIRFGSSVLMEGVFPSISQGIMASLATLANSFAVDPLLFARGIQVMRGDQSPVRFFGQHFASFFFCVNIWLGSTFLAGLNYNFKTPAEAAYLDIKTVNKPGKKQLLKELLFKLAFSLLFLFVLAVLLVCIIWSLGRGKAPFHRNGGQAMALLWFLGWGFLGINWVLVSVMGAEKFSSIAAFILVLQLTTGNAIFHNILSTNFFKMGRMFPFYYATRGLRTIFFGVMENKWWVNWLVIAAWNVGTLLMAVPIAVHITVKKSEEMALRFAGKKVPPQLAIL</sequence>
<dbReference type="PANTHER" id="PTHR43077:SF10">
    <property type="entry name" value="TRANSPORT PERMEASE PROTEIN"/>
    <property type="match status" value="1"/>
</dbReference>
<comment type="subcellular location">
    <subcellularLocation>
        <location evidence="1">Membrane</location>
        <topology evidence="1">Multi-pass membrane protein</topology>
    </subcellularLocation>
</comment>
<feature type="transmembrane region" description="Helical" evidence="5">
    <location>
        <begin position="228"/>
        <end position="250"/>
    </location>
</feature>
<feature type="transmembrane region" description="Helical" evidence="5">
    <location>
        <begin position="389"/>
        <end position="409"/>
    </location>
</feature>
<proteinExistence type="predicted"/>
<feature type="transmembrane region" description="Helical" evidence="5">
    <location>
        <begin position="443"/>
        <end position="468"/>
    </location>
</feature>
<dbReference type="Pfam" id="PF12051">
    <property type="entry name" value="DUF3533"/>
    <property type="match status" value="1"/>
</dbReference>
<evidence type="ECO:0000256" key="2">
    <source>
        <dbReference type="ARBA" id="ARBA00022692"/>
    </source>
</evidence>
<feature type="transmembrane region" description="Helical" evidence="5">
    <location>
        <begin position="44"/>
        <end position="64"/>
    </location>
</feature>
<dbReference type="PANTHER" id="PTHR43077">
    <property type="entry name" value="TRANSPORT PERMEASE YVFS-RELATED"/>
    <property type="match status" value="1"/>
</dbReference>
<name>A0A7S0V6K8_9CHLO</name>
<evidence type="ECO:0000259" key="6">
    <source>
        <dbReference type="Pfam" id="PF12051"/>
    </source>
</evidence>
<gene>
    <name evidence="7" type="ORF">PPAR00522_LOCUS13714</name>
</gene>
<organism evidence="7">
    <name type="scientific">Polytomella parva</name>
    <dbReference type="NCBI Taxonomy" id="51329"/>
    <lineage>
        <taxon>Eukaryota</taxon>
        <taxon>Viridiplantae</taxon>
        <taxon>Chlorophyta</taxon>
        <taxon>core chlorophytes</taxon>
        <taxon>Chlorophyceae</taxon>
        <taxon>CS clade</taxon>
        <taxon>Chlamydomonadales</taxon>
        <taxon>Chlamydomonadaceae</taxon>
        <taxon>Polytomella</taxon>
    </lineage>
</organism>
<dbReference type="AlphaFoldDB" id="A0A7S0V6K8"/>
<feature type="transmembrane region" description="Helical" evidence="5">
    <location>
        <begin position="357"/>
        <end position="377"/>
    </location>
</feature>
<dbReference type="InterPro" id="IPR022703">
    <property type="entry name" value="DUF3533"/>
</dbReference>
<evidence type="ECO:0000256" key="5">
    <source>
        <dbReference type="SAM" id="Phobius"/>
    </source>
</evidence>
<evidence type="ECO:0000256" key="3">
    <source>
        <dbReference type="ARBA" id="ARBA00022989"/>
    </source>
</evidence>
<reference evidence="7" key="1">
    <citation type="submission" date="2021-01" db="EMBL/GenBank/DDBJ databases">
        <authorList>
            <person name="Corre E."/>
            <person name="Pelletier E."/>
            <person name="Niang G."/>
            <person name="Scheremetjew M."/>
            <person name="Finn R."/>
            <person name="Kale V."/>
            <person name="Holt S."/>
            <person name="Cochrane G."/>
            <person name="Meng A."/>
            <person name="Brown T."/>
            <person name="Cohen L."/>
        </authorList>
    </citation>
    <scope>NUCLEOTIDE SEQUENCE</scope>
    <source>
        <strain evidence="7">SAG 63-3</strain>
    </source>
</reference>
<dbReference type="EMBL" id="HBFM01021078">
    <property type="protein sequence ID" value="CAD8778491.1"/>
    <property type="molecule type" value="Transcribed_RNA"/>
</dbReference>
<feature type="transmembrane region" description="Helical" evidence="5">
    <location>
        <begin position="271"/>
        <end position="290"/>
    </location>
</feature>
<dbReference type="GO" id="GO:0016020">
    <property type="term" value="C:membrane"/>
    <property type="evidence" value="ECO:0007669"/>
    <property type="project" value="UniProtKB-SubCell"/>
</dbReference>
<keyword evidence="4 5" id="KW-0472">Membrane</keyword>